<proteinExistence type="predicted"/>
<keyword evidence="2" id="KW-1185">Reference proteome</keyword>
<accession>A0ABY9WL02</accession>
<dbReference type="Proteomes" id="UP001611383">
    <property type="component" value="Chromosome"/>
</dbReference>
<gene>
    <name evidence="1" type="ORF">F0U60_10365</name>
</gene>
<sequence length="78" mass="8695">MSGEEELFRSGAWMYRLLRAQDGTLILEVVVGTIAMYEVRVRLTPDEAAAYAREGTAFTDRMAKDIIANPRFGGRADP</sequence>
<reference evidence="1 2" key="1">
    <citation type="submission" date="2019-08" db="EMBL/GenBank/DDBJ databases">
        <title>Archangium and Cystobacter genomes.</title>
        <authorList>
            <person name="Chen I.-C.K."/>
            <person name="Wielgoss S."/>
        </authorList>
    </citation>
    <scope>NUCLEOTIDE SEQUENCE [LARGE SCALE GENOMIC DNA]</scope>
    <source>
        <strain evidence="1 2">Cbm 6</strain>
    </source>
</reference>
<dbReference type="EMBL" id="CP043494">
    <property type="protein sequence ID" value="WNG44469.1"/>
    <property type="molecule type" value="Genomic_DNA"/>
</dbReference>
<organism evidence="1 2">
    <name type="scientific">Archangium minus</name>
    <dbReference type="NCBI Taxonomy" id="83450"/>
    <lineage>
        <taxon>Bacteria</taxon>
        <taxon>Pseudomonadati</taxon>
        <taxon>Myxococcota</taxon>
        <taxon>Myxococcia</taxon>
        <taxon>Myxococcales</taxon>
        <taxon>Cystobacterineae</taxon>
        <taxon>Archangiaceae</taxon>
        <taxon>Archangium</taxon>
    </lineage>
</organism>
<name>A0ABY9WL02_9BACT</name>
<dbReference type="RefSeq" id="WP_395817332.1">
    <property type="nucleotide sequence ID" value="NZ_CP043494.1"/>
</dbReference>
<evidence type="ECO:0000313" key="1">
    <source>
        <dbReference type="EMBL" id="WNG44469.1"/>
    </source>
</evidence>
<protein>
    <submittedName>
        <fullName evidence="1">Uncharacterized protein</fullName>
    </submittedName>
</protein>
<evidence type="ECO:0000313" key="2">
    <source>
        <dbReference type="Proteomes" id="UP001611383"/>
    </source>
</evidence>